<proteinExistence type="predicted"/>
<keyword evidence="2" id="KW-1185">Reference proteome</keyword>
<evidence type="ECO:0000313" key="1">
    <source>
        <dbReference type="EMBL" id="WBP89504.1"/>
    </source>
</evidence>
<protein>
    <submittedName>
        <fullName evidence="1">Uncharacterized protein</fullName>
    </submittedName>
</protein>
<dbReference type="RefSeq" id="WP_270147845.1">
    <property type="nucleotide sequence ID" value="NZ_CP115450.1"/>
</dbReference>
<reference evidence="2" key="1">
    <citation type="submission" date="2022-12" db="EMBL/GenBank/DDBJ databases">
        <authorList>
            <person name="Mo P."/>
        </authorList>
    </citation>
    <scope>NUCLEOTIDE SEQUENCE [LARGE SCALE GENOMIC DNA]</scope>
    <source>
        <strain evidence="2">HUAS 3-15</strain>
    </source>
</reference>
<organism evidence="1 2">
    <name type="scientific">Kitasatospora cathayae</name>
    <dbReference type="NCBI Taxonomy" id="3004092"/>
    <lineage>
        <taxon>Bacteria</taxon>
        <taxon>Bacillati</taxon>
        <taxon>Actinomycetota</taxon>
        <taxon>Actinomycetes</taxon>
        <taxon>Kitasatosporales</taxon>
        <taxon>Streptomycetaceae</taxon>
        <taxon>Kitasatospora</taxon>
    </lineage>
</organism>
<sequence length="79" mass="8792">MTDRIIRPGQIWADNDKRGYGRKIRVEAVDATHATVVPVAVTPQGAVTLLPGRQTRIRLDRLRPTSTGYRLVRDAEPTA</sequence>
<name>A0ABY7Q9Y0_9ACTN</name>
<dbReference type="Proteomes" id="UP001212821">
    <property type="component" value="Chromosome"/>
</dbReference>
<accession>A0ABY7Q9Y0</accession>
<evidence type="ECO:0000313" key="2">
    <source>
        <dbReference type="Proteomes" id="UP001212821"/>
    </source>
</evidence>
<dbReference type="EMBL" id="CP115450">
    <property type="protein sequence ID" value="WBP89504.1"/>
    <property type="molecule type" value="Genomic_DNA"/>
</dbReference>
<gene>
    <name evidence="1" type="ORF">O1G21_29135</name>
</gene>